<evidence type="ECO:0000313" key="2">
    <source>
        <dbReference type="EMBL" id="AHB50421.1"/>
    </source>
</evidence>
<dbReference type="AlphaFoldDB" id="V5SHT6"/>
<organism evidence="2 3">
    <name type="scientific">Hyphomicrobium nitrativorans NL23</name>
    <dbReference type="NCBI Taxonomy" id="1029756"/>
    <lineage>
        <taxon>Bacteria</taxon>
        <taxon>Pseudomonadati</taxon>
        <taxon>Pseudomonadota</taxon>
        <taxon>Alphaproteobacteria</taxon>
        <taxon>Hyphomicrobiales</taxon>
        <taxon>Hyphomicrobiaceae</taxon>
        <taxon>Hyphomicrobium</taxon>
    </lineage>
</organism>
<sequence>MLSAVAAALVLGAAPALADHERREETRSTGLYDRISAHYSQYGKDVRERFRDGPCTVRREWSKNGDYSESIRCRPRR</sequence>
<feature type="signal peptide" evidence="1">
    <location>
        <begin position="1"/>
        <end position="18"/>
    </location>
</feature>
<dbReference type="HOGENOM" id="CLU_2633316_0_0_5"/>
<accession>V5SHT6</accession>
<dbReference type="KEGG" id="hni:W911_16600"/>
<dbReference type="PATRIC" id="fig|1029756.8.peg.3456"/>
<reference evidence="2 3" key="1">
    <citation type="journal article" date="2014" name="Genome Announc.">
        <title>Complete Genome Sequence of Hyphomicrobium nitrativorans Strain NL23, a Denitrifying Bacterium Isolated from Biofilm of a Methanol-Fed Denitrification System Treating Seawater at the Montreal Biodome.</title>
        <authorList>
            <person name="Martineau C."/>
            <person name="Villeneuve C."/>
            <person name="Mauffrey F."/>
            <person name="Villemur R."/>
        </authorList>
    </citation>
    <scope>NUCLEOTIDE SEQUENCE [LARGE SCALE GENOMIC DNA]</scope>
    <source>
        <strain evidence="2">NL23</strain>
    </source>
</reference>
<feature type="chain" id="PRO_5004740754" evidence="1">
    <location>
        <begin position="19"/>
        <end position="77"/>
    </location>
</feature>
<proteinExistence type="predicted"/>
<dbReference type="Proteomes" id="UP000018542">
    <property type="component" value="Chromosome"/>
</dbReference>
<keyword evidence="3" id="KW-1185">Reference proteome</keyword>
<name>V5SHT6_9HYPH</name>
<dbReference type="EMBL" id="CP006912">
    <property type="protein sequence ID" value="AHB50421.1"/>
    <property type="molecule type" value="Genomic_DNA"/>
</dbReference>
<keyword evidence="1" id="KW-0732">Signal</keyword>
<gene>
    <name evidence="2" type="ORF">W911_16600</name>
</gene>
<evidence type="ECO:0000256" key="1">
    <source>
        <dbReference type="SAM" id="SignalP"/>
    </source>
</evidence>
<evidence type="ECO:0000313" key="3">
    <source>
        <dbReference type="Proteomes" id="UP000018542"/>
    </source>
</evidence>
<protein>
    <submittedName>
        <fullName evidence="2">Uncharacterized protein</fullName>
    </submittedName>
</protein>